<dbReference type="EMBL" id="VLKE01000001">
    <property type="protein sequence ID" value="TWH66391.1"/>
    <property type="molecule type" value="Genomic_DNA"/>
</dbReference>
<evidence type="ECO:0000313" key="2">
    <source>
        <dbReference type="EMBL" id="TWH66391.1"/>
    </source>
</evidence>
<keyword evidence="3" id="KW-1185">Reference proteome</keyword>
<evidence type="ECO:0000256" key="1">
    <source>
        <dbReference type="SAM" id="MobiDB-lite"/>
    </source>
</evidence>
<reference evidence="2 3" key="1">
    <citation type="submission" date="2019-07" db="EMBL/GenBank/DDBJ databases">
        <title>R&amp;d 2014.</title>
        <authorList>
            <person name="Klenk H.-P."/>
        </authorList>
    </citation>
    <scope>NUCLEOTIDE SEQUENCE [LARGE SCALE GENOMIC DNA]</scope>
    <source>
        <strain evidence="2 3">DSM 43868</strain>
    </source>
</reference>
<accession>A0A562I5V1</accession>
<sequence>MPAKSSTSSATSAAGSRHLSTSTPRMAVTPSPAATLAWTRNSGRSRRARKASTNPPTWQPSPTRYVRWLASRSSSPGSNVWCSVVRAAATDWSRLAMPYATIIAARKHQPEDTTWRG</sequence>
<name>A0A562I5V1_MICOL</name>
<gene>
    <name evidence="2" type="ORF">JD77_01343</name>
</gene>
<feature type="compositionally biased region" description="Low complexity" evidence="1">
    <location>
        <begin position="1"/>
        <end position="16"/>
    </location>
</feature>
<dbReference type="AlphaFoldDB" id="A0A562I5V1"/>
<feature type="region of interest" description="Disordered" evidence="1">
    <location>
        <begin position="1"/>
        <end position="62"/>
    </location>
</feature>
<proteinExistence type="predicted"/>
<feature type="compositionally biased region" description="Polar residues" evidence="1">
    <location>
        <begin position="51"/>
        <end position="62"/>
    </location>
</feature>
<evidence type="ECO:0000313" key="3">
    <source>
        <dbReference type="Proteomes" id="UP000319825"/>
    </source>
</evidence>
<comment type="caution">
    <text evidence="2">The sequence shown here is derived from an EMBL/GenBank/DDBJ whole genome shotgun (WGS) entry which is preliminary data.</text>
</comment>
<protein>
    <submittedName>
        <fullName evidence="2">Uncharacterized protein</fullName>
    </submittedName>
</protein>
<organism evidence="2 3">
    <name type="scientific">Micromonospora olivasterospora</name>
    <dbReference type="NCBI Taxonomy" id="1880"/>
    <lineage>
        <taxon>Bacteria</taxon>
        <taxon>Bacillati</taxon>
        <taxon>Actinomycetota</taxon>
        <taxon>Actinomycetes</taxon>
        <taxon>Micromonosporales</taxon>
        <taxon>Micromonosporaceae</taxon>
        <taxon>Micromonospora</taxon>
    </lineage>
</organism>
<dbReference type="Proteomes" id="UP000319825">
    <property type="component" value="Unassembled WGS sequence"/>
</dbReference>